<dbReference type="GO" id="GO:0046872">
    <property type="term" value="F:metal ion binding"/>
    <property type="evidence" value="ECO:0007669"/>
    <property type="project" value="UniProtKB-KW"/>
</dbReference>
<evidence type="ECO:0000313" key="5">
    <source>
        <dbReference type="EMBL" id="QDT36209.1"/>
    </source>
</evidence>
<dbReference type="PANTHER" id="PTHR30502:SF0">
    <property type="entry name" value="PHOSPHOENOLPYRUVATE CARBOXYLASE FAMILY PROTEIN"/>
    <property type="match status" value="1"/>
</dbReference>
<dbReference type="InterPro" id="IPR015813">
    <property type="entry name" value="Pyrv/PenolPyrv_kinase-like_dom"/>
</dbReference>
<keyword evidence="3 5" id="KW-0456">Lyase</keyword>
<dbReference type="InterPro" id="IPR040442">
    <property type="entry name" value="Pyrv_kinase-like_dom_sf"/>
</dbReference>
<dbReference type="Gene3D" id="3.20.20.60">
    <property type="entry name" value="Phosphoenolpyruvate-binding domains"/>
    <property type="match status" value="1"/>
</dbReference>
<dbReference type="GO" id="GO:0005737">
    <property type="term" value="C:cytoplasm"/>
    <property type="evidence" value="ECO:0007669"/>
    <property type="project" value="TreeGrafter"/>
</dbReference>
<dbReference type="InterPro" id="IPR050251">
    <property type="entry name" value="HpcH-HpaI_aldolase"/>
</dbReference>
<dbReference type="InterPro" id="IPR005000">
    <property type="entry name" value="Aldolase/citrate-lyase_domain"/>
</dbReference>
<dbReference type="RefSeq" id="WP_145362430.1">
    <property type="nucleotide sequence ID" value="NZ_CP036268.1"/>
</dbReference>
<evidence type="ECO:0000256" key="2">
    <source>
        <dbReference type="ARBA" id="ARBA00022723"/>
    </source>
</evidence>
<dbReference type="GO" id="GO:0016832">
    <property type="term" value="F:aldehyde-lyase activity"/>
    <property type="evidence" value="ECO:0007669"/>
    <property type="project" value="TreeGrafter"/>
</dbReference>
<protein>
    <submittedName>
        <fullName evidence="5">4-hydroxy-2-oxo-heptane-1,7-dioate aldolase</fullName>
        <ecNumber evidence="5">4.1.2.52</ecNumber>
    </submittedName>
</protein>
<keyword evidence="6" id="KW-1185">Reference proteome</keyword>
<dbReference type="Proteomes" id="UP000317318">
    <property type="component" value="Chromosome"/>
</dbReference>
<keyword evidence="2" id="KW-0479">Metal-binding</keyword>
<dbReference type="Pfam" id="PF03328">
    <property type="entry name" value="HpcH_HpaI"/>
    <property type="match status" value="1"/>
</dbReference>
<dbReference type="PANTHER" id="PTHR30502">
    <property type="entry name" value="2-KETO-3-DEOXY-L-RHAMNONATE ALDOLASE"/>
    <property type="match status" value="1"/>
</dbReference>
<reference evidence="5 6" key="1">
    <citation type="submission" date="2019-02" db="EMBL/GenBank/DDBJ databases">
        <title>Deep-cultivation of Planctomycetes and their phenomic and genomic characterization uncovers novel biology.</title>
        <authorList>
            <person name="Wiegand S."/>
            <person name="Jogler M."/>
            <person name="Boedeker C."/>
            <person name="Pinto D."/>
            <person name="Vollmers J."/>
            <person name="Rivas-Marin E."/>
            <person name="Kohn T."/>
            <person name="Peeters S.H."/>
            <person name="Heuer A."/>
            <person name="Rast P."/>
            <person name="Oberbeckmann S."/>
            <person name="Bunk B."/>
            <person name="Jeske O."/>
            <person name="Meyerdierks A."/>
            <person name="Storesund J.E."/>
            <person name="Kallscheuer N."/>
            <person name="Luecker S."/>
            <person name="Lage O.M."/>
            <person name="Pohl T."/>
            <person name="Merkel B.J."/>
            <person name="Hornburger P."/>
            <person name="Mueller R.-W."/>
            <person name="Bruemmer F."/>
            <person name="Labrenz M."/>
            <person name="Spormann A.M."/>
            <person name="Op den Camp H."/>
            <person name="Overmann J."/>
            <person name="Amann R."/>
            <person name="Jetten M.S.M."/>
            <person name="Mascher T."/>
            <person name="Medema M.H."/>
            <person name="Devos D.P."/>
            <person name="Kaster A.-K."/>
            <person name="Ovreas L."/>
            <person name="Rohde M."/>
            <person name="Galperin M.Y."/>
            <person name="Jogler C."/>
        </authorList>
    </citation>
    <scope>NUCLEOTIDE SEQUENCE [LARGE SCALE GENOMIC DNA]</scope>
    <source>
        <strain evidence="5 6">Pan189</strain>
    </source>
</reference>
<dbReference type="EC" id="4.1.2.52" evidence="5"/>
<evidence type="ECO:0000259" key="4">
    <source>
        <dbReference type="Pfam" id="PF03328"/>
    </source>
</evidence>
<evidence type="ECO:0000256" key="3">
    <source>
        <dbReference type="ARBA" id="ARBA00023239"/>
    </source>
</evidence>
<name>A0A517QX23_9PLAN</name>
<dbReference type="OrthoDB" id="86160at2"/>
<comment type="similarity">
    <text evidence="1">Belongs to the HpcH/HpaI aldolase family.</text>
</comment>
<dbReference type="SUPFAM" id="SSF51621">
    <property type="entry name" value="Phosphoenolpyruvate/pyruvate domain"/>
    <property type="match status" value="1"/>
</dbReference>
<accession>A0A517QX23</accession>
<dbReference type="AlphaFoldDB" id="A0A517QX23"/>
<feature type="domain" description="HpcH/HpaI aldolase/citrate lyase" evidence="4">
    <location>
        <begin position="19"/>
        <end position="237"/>
    </location>
</feature>
<dbReference type="EMBL" id="CP036268">
    <property type="protein sequence ID" value="QDT36209.1"/>
    <property type="molecule type" value="Genomic_DNA"/>
</dbReference>
<evidence type="ECO:0000313" key="6">
    <source>
        <dbReference type="Proteomes" id="UP000317318"/>
    </source>
</evidence>
<gene>
    <name evidence="5" type="primary">hpcH</name>
    <name evidence="5" type="ORF">Pan189_05640</name>
</gene>
<sequence length="253" mass="27119">MKNHLVESWNEGRSTLNGWIAIPSSATAEVMARAGWDSLTIDMQHGLADYQAALGVLTAISTTPTVPLARVPWLDEGIVMRMLDAGCLGIICPMVNSVDEAARFASACRYAPRGSRSYGPVRAATVYGADYWKQANDQVVSLAMIETAEALDQLDAILGVEELSGVYIGPSDLALSLGVAPRFDPDEPKVVEAITHIIKTATAAGKRVGMHTMTPEYAKRMADLGADLVTVGSDLRMLKATAEATVEQWRGLQ</sequence>
<organism evidence="5 6">
    <name type="scientific">Stratiformator vulcanicus</name>
    <dbReference type="NCBI Taxonomy" id="2527980"/>
    <lineage>
        <taxon>Bacteria</taxon>
        <taxon>Pseudomonadati</taxon>
        <taxon>Planctomycetota</taxon>
        <taxon>Planctomycetia</taxon>
        <taxon>Planctomycetales</taxon>
        <taxon>Planctomycetaceae</taxon>
        <taxon>Stratiformator</taxon>
    </lineage>
</organism>
<evidence type="ECO:0000256" key="1">
    <source>
        <dbReference type="ARBA" id="ARBA00005568"/>
    </source>
</evidence>
<proteinExistence type="inferred from homology"/>
<dbReference type="KEGG" id="svp:Pan189_05640"/>